<dbReference type="PANTHER" id="PTHR30469">
    <property type="entry name" value="MULTIDRUG RESISTANCE PROTEIN MDTA"/>
    <property type="match status" value="1"/>
</dbReference>
<dbReference type="InterPro" id="IPR006143">
    <property type="entry name" value="RND_pump_MFP"/>
</dbReference>
<dbReference type="SUPFAM" id="SSF111369">
    <property type="entry name" value="HlyD-like secretion proteins"/>
    <property type="match status" value="1"/>
</dbReference>
<name>A0A644UKK3_9ZZZZ</name>
<organism evidence="4">
    <name type="scientific">bioreactor metagenome</name>
    <dbReference type="NCBI Taxonomy" id="1076179"/>
    <lineage>
        <taxon>unclassified sequences</taxon>
        <taxon>metagenomes</taxon>
        <taxon>ecological metagenomes</taxon>
    </lineage>
</organism>
<dbReference type="NCBIfam" id="TIGR01730">
    <property type="entry name" value="RND_mfp"/>
    <property type="match status" value="1"/>
</dbReference>
<comment type="caution">
    <text evidence="4">The sequence shown here is derived from an EMBL/GenBank/DDBJ whole genome shotgun (WGS) entry which is preliminary data.</text>
</comment>
<accession>A0A644UKK3</accession>
<dbReference type="PANTHER" id="PTHR30469:SF20">
    <property type="entry name" value="EFFLUX RND TRANSPORTER PERIPLASMIC ADAPTOR SUBUNIT"/>
    <property type="match status" value="1"/>
</dbReference>
<evidence type="ECO:0000259" key="2">
    <source>
        <dbReference type="Pfam" id="PF25967"/>
    </source>
</evidence>
<dbReference type="EMBL" id="VSSQ01000128">
    <property type="protein sequence ID" value="MPL79566.1"/>
    <property type="molecule type" value="Genomic_DNA"/>
</dbReference>
<protein>
    <submittedName>
        <fullName evidence="4">Toluene efflux pump periplasmic linker protein TtgD</fullName>
    </submittedName>
</protein>
<dbReference type="Pfam" id="PF25973">
    <property type="entry name" value="BSH_CzcB"/>
    <property type="match status" value="1"/>
</dbReference>
<evidence type="ECO:0000259" key="1">
    <source>
        <dbReference type="Pfam" id="PF25954"/>
    </source>
</evidence>
<dbReference type="InterPro" id="IPR058792">
    <property type="entry name" value="Beta-barrel_RND_2"/>
</dbReference>
<dbReference type="GO" id="GO:0015562">
    <property type="term" value="F:efflux transmembrane transporter activity"/>
    <property type="evidence" value="ECO:0007669"/>
    <property type="project" value="TreeGrafter"/>
</dbReference>
<gene>
    <name evidence="4" type="primary">ttgD_3</name>
    <name evidence="4" type="ORF">SDC9_25450</name>
</gene>
<evidence type="ECO:0000259" key="3">
    <source>
        <dbReference type="Pfam" id="PF25973"/>
    </source>
</evidence>
<dbReference type="Pfam" id="PF25967">
    <property type="entry name" value="RND-MFP_C"/>
    <property type="match status" value="1"/>
</dbReference>
<feature type="domain" description="Multidrug resistance protein MdtA-like C-terminal permuted SH3" evidence="2">
    <location>
        <begin position="297"/>
        <end position="354"/>
    </location>
</feature>
<dbReference type="GO" id="GO:1990281">
    <property type="term" value="C:efflux pump complex"/>
    <property type="evidence" value="ECO:0007669"/>
    <property type="project" value="TreeGrafter"/>
</dbReference>
<dbReference type="Gene3D" id="2.40.30.170">
    <property type="match status" value="1"/>
</dbReference>
<dbReference type="InterPro" id="IPR058627">
    <property type="entry name" value="MdtA-like_C"/>
</dbReference>
<reference evidence="4" key="1">
    <citation type="submission" date="2019-08" db="EMBL/GenBank/DDBJ databases">
        <authorList>
            <person name="Kucharzyk K."/>
            <person name="Murdoch R.W."/>
            <person name="Higgins S."/>
            <person name="Loffler F."/>
        </authorList>
    </citation>
    <scope>NUCLEOTIDE SEQUENCE</scope>
</reference>
<evidence type="ECO:0000313" key="4">
    <source>
        <dbReference type="EMBL" id="MPL79566.1"/>
    </source>
</evidence>
<proteinExistence type="predicted"/>
<feature type="domain" description="CusB-like beta-barrel" evidence="1">
    <location>
        <begin position="217"/>
        <end position="289"/>
    </location>
</feature>
<sequence>MKSRTLIVDLLYSILQKILKLIIMSKKELISLIAILLVGSLFIGCSKFESKDEERVILVKTTTVSPSNIIVGNSYVGLVEEELSTSLSFQSIGNIESIYVGEGQRVSKGQLLATLNKSNLKSTHDMALSTLNRAKDGYERLKLLHDNGSLPEIKWVEMQTNLQQAISSEEIARKGLQNAELRAPYSGIISKKNAEVGANVVMGMSVFTLVKTDNVKIKISIPENEISKIKIGDPVSINVSALGDKAFNANISEKGVAGDMLSHTYDVRIKINNSRNELLPGMVCNVSILKKGETQNIVLPNSCIQIDNNDKNFVWIDKNGVAEKRIISTGGFVGDGVIVSGGLNDGDKVIIEGNNKVSQGMKIRVK</sequence>
<dbReference type="Gene3D" id="2.40.420.20">
    <property type="match status" value="1"/>
</dbReference>
<dbReference type="Gene3D" id="2.40.50.100">
    <property type="match status" value="1"/>
</dbReference>
<dbReference type="InterPro" id="IPR058647">
    <property type="entry name" value="BSH_CzcB-like"/>
</dbReference>
<feature type="domain" description="CzcB-like barrel-sandwich hybrid" evidence="3">
    <location>
        <begin position="93"/>
        <end position="209"/>
    </location>
</feature>
<dbReference type="Pfam" id="PF25954">
    <property type="entry name" value="Beta-barrel_RND_2"/>
    <property type="match status" value="1"/>
</dbReference>
<dbReference type="AlphaFoldDB" id="A0A644UKK3"/>